<dbReference type="AlphaFoldDB" id="A0A1Q8VVT1"/>
<name>A0A1Q8VVT1_9ACTO</name>
<reference evidence="2 3" key="1">
    <citation type="submission" date="2016-12" db="EMBL/GenBank/DDBJ databases">
        <title>Genomic comparison of strains in the 'Actinomyces naeslundii' group.</title>
        <authorList>
            <person name="Mughal S.R."/>
            <person name="Do T."/>
            <person name="Gilbert S.C."/>
            <person name="Witherden E.A."/>
            <person name="Didelot X."/>
            <person name="Beighton D."/>
        </authorList>
    </citation>
    <scope>NUCLEOTIDE SEQUENCE [LARGE SCALE GENOMIC DNA]</scope>
    <source>
        <strain evidence="2 3">MMRCO6-1</strain>
    </source>
</reference>
<accession>A0A1Q8VVT1</accession>
<gene>
    <name evidence="2" type="ORF">BKH27_09625</name>
</gene>
<evidence type="ECO:0000313" key="3">
    <source>
        <dbReference type="Proteomes" id="UP000185772"/>
    </source>
</evidence>
<sequence>MMTDIRVNGETLCSGAKDTDAVAAGVAQARDASGAALADNAFGIMCSPLFLPTYTLVKTAADLMMVSAEKGLRNSATGLRGTATALEGTDSNSAAGARQLRP</sequence>
<evidence type="ECO:0000313" key="2">
    <source>
        <dbReference type="EMBL" id="OLO52273.1"/>
    </source>
</evidence>
<protein>
    <recommendedName>
        <fullName evidence="4">ESX-1 secretion-associated protein</fullName>
    </recommendedName>
</protein>
<feature type="region of interest" description="Disordered" evidence="1">
    <location>
        <begin position="82"/>
        <end position="102"/>
    </location>
</feature>
<dbReference type="Proteomes" id="UP000185772">
    <property type="component" value="Unassembled WGS sequence"/>
</dbReference>
<comment type="caution">
    <text evidence="2">The sequence shown here is derived from an EMBL/GenBank/DDBJ whole genome shotgun (WGS) entry which is preliminary data.</text>
</comment>
<evidence type="ECO:0000256" key="1">
    <source>
        <dbReference type="SAM" id="MobiDB-lite"/>
    </source>
</evidence>
<evidence type="ECO:0008006" key="4">
    <source>
        <dbReference type="Google" id="ProtNLM"/>
    </source>
</evidence>
<dbReference type="EMBL" id="MSKM01000035">
    <property type="protein sequence ID" value="OLO52273.1"/>
    <property type="molecule type" value="Genomic_DNA"/>
</dbReference>
<proteinExistence type="predicted"/>
<organism evidence="2 3">
    <name type="scientific">Actinomyces oris</name>
    <dbReference type="NCBI Taxonomy" id="544580"/>
    <lineage>
        <taxon>Bacteria</taxon>
        <taxon>Bacillati</taxon>
        <taxon>Actinomycetota</taxon>
        <taxon>Actinomycetes</taxon>
        <taxon>Actinomycetales</taxon>
        <taxon>Actinomycetaceae</taxon>
        <taxon>Actinomyces</taxon>
    </lineage>
</organism>